<dbReference type="EMBL" id="JNBY01000068">
    <property type="protein sequence ID" value="KDN86543.1"/>
    <property type="molecule type" value="Genomic_DNA"/>
</dbReference>
<name>A0A066YYB8_9ACTN</name>
<organism evidence="1 2">
    <name type="scientific">Kitasatospora cheerisanensis KCTC 2395</name>
    <dbReference type="NCBI Taxonomy" id="1348663"/>
    <lineage>
        <taxon>Bacteria</taxon>
        <taxon>Bacillati</taxon>
        <taxon>Actinomycetota</taxon>
        <taxon>Actinomycetes</taxon>
        <taxon>Kitasatosporales</taxon>
        <taxon>Streptomycetaceae</taxon>
        <taxon>Kitasatospora</taxon>
    </lineage>
</organism>
<dbReference type="InterPro" id="IPR035944">
    <property type="entry name" value="YfbM-like_sf"/>
</dbReference>
<proteinExistence type="predicted"/>
<keyword evidence="2" id="KW-1185">Reference proteome</keyword>
<dbReference type="PATRIC" id="fig|1348663.4.peg.1577"/>
<protein>
    <recommendedName>
        <fullName evidence="3">DUF1877 domain-containing protein</fullName>
    </recommendedName>
</protein>
<dbReference type="eggNOG" id="ENOG5032ZS5">
    <property type="taxonomic scope" value="Bacteria"/>
</dbReference>
<dbReference type="Pfam" id="PF08974">
    <property type="entry name" value="DUF1877"/>
    <property type="match status" value="1"/>
</dbReference>
<dbReference type="SUPFAM" id="SSF111069">
    <property type="entry name" value="Hypothetical protein yfbM"/>
    <property type="match status" value="1"/>
</dbReference>
<reference evidence="1 2" key="1">
    <citation type="submission" date="2014-05" db="EMBL/GenBank/DDBJ databases">
        <title>Draft Genome Sequence of Kitasatospora cheerisanensis KCTC 2395.</title>
        <authorList>
            <person name="Nam D.H."/>
        </authorList>
    </citation>
    <scope>NUCLEOTIDE SEQUENCE [LARGE SCALE GENOMIC DNA]</scope>
    <source>
        <strain evidence="1 2">KCTC 2395</strain>
    </source>
</reference>
<dbReference type="HOGENOM" id="CLU_110577_0_1_11"/>
<dbReference type="RefSeq" id="WP_035860573.1">
    <property type="nucleotide sequence ID" value="NZ_KK853997.1"/>
</dbReference>
<sequence>MSILGSYLRLSPAEIDRALQQPGWAARFGADRAEQDERCAPAERRCHRTGTAWPGLAHLLARHDLPADLVHGERPLPDDEDGGYGPPRLLTPEQVAAVASRLADLPFDALAADRTPADLAAAGLGPASLWTDPHAFEHLAAEYAALRAFLDRTARYRHGLLVRYA</sequence>
<evidence type="ECO:0000313" key="1">
    <source>
        <dbReference type="EMBL" id="KDN86543.1"/>
    </source>
</evidence>
<gene>
    <name evidence="1" type="ORF">KCH_16390</name>
</gene>
<dbReference type="AlphaFoldDB" id="A0A066YYB8"/>
<dbReference type="Proteomes" id="UP000027178">
    <property type="component" value="Unassembled WGS sequence"/>
</dbReference>
<dbReference type="Gene3D" id="3.40.1760.10">
    <property type="entry name" value="YfbM-like super family"/>
    <property type="match status" value="1"/>
</dbReference>
<accession>A0A066YYB8</accession>
<evidence type="ECO:0000313" key="2">
    <source>
        <dbReference type="Proteomes" id="UP000027178"/>
    </source>
</evidence>
<comment type="caution">
    <text evidence="1">The sequence shown here is derived from an EMBL/GenBank/DDBJ whole genome shotgun (WGS) entry which is preliminary data.</text>
</comment>
<evidence type="ECO:0008006" key="3">
    <source>
        <dbReference type="Google" id="ProtNLM"/>
    </source>
</evidence>
<dbReference type="InterPro" id="IPR015068">
    <property type="entry name" value="DUF1877"/>
</dbReference>